<accession>A0ABW0ZJ15</accession>
<evidence type="ECO:0000313" key="2">
    <source>
        <dbReference type="EMBL" id="MFC5731000.1"/>
    </source>
</evidence>
<name>A0ABW0ZJ15_9ACTN</name>
<evidence type="ECO:0000313" key="3">
    <source>
        <dbReference type="Proteomes" id="UP001596072"/>
    </source>
</evidence>
<evidence type="ECO:0000256" key="1">
    <source>
        <dbReference type="SAM" id="MobiDB-lite"/>
    </source>
</evidence>
<dbReference type="Proteomes" id="UP001596072">
    <property type="component" value="Unassembled WGS sequence"/>
</dbReference>
<dbReference type="EMBL" id="JBHSNS010000012">
    <property type="protein sequence ID" value="MFC5731000.1"/>
    <property type="molecule type" value="Genomic_DNA"/>
</dbReference>
<proteinExistence type="predicted"/>
<reference evidence="3" key="1">
    <citation type="journal article" date="2019" name="Int. J. Syst. Evol. Microbiol.">
        <title>The Global Catalogue of Microorganisms (GCM) 10K type strain sequencing project: providing services to taxonomists for standard genome sequencing and annotation.</title>
        <authorList>
            <consortium name="The Broad Institute Genomics Platform"/>
            <consortium name="The Broad Institute Genome Sequencing Center for Infectious Disease"/>
            <person name="Wu L."/>
            <person name="Ma J."/>
        </authorList>
    </citation>
    <scope>NUCLEOTIDE SEQUENCE [LARGE SCALE GENOMIC DNA]</scope>
    <source>
        <strain evidence="3">YIM 94188</strain>
    </source>
</reference>
<feature type="region of interest" description="Disordered" evidence="1">
    <location>
        <begin position="62"/>
        <end position="107"/>
    </location>
</feature>
<organism evidence="2 3">
    <name type="scientific">Nocardioides vastitatis</name>
    <dbReference type="NCBI Taxonomy" id="2568655"/>
    <lineage>
        <taxon>Bacteria</taxon>
        <taxon>Bacillati</taxon>
        <taxon>Actinomycetota</taxon>
        <taxon>Actinomycetes</taxon>
        <taxon>Propionibacteriales</taxon>
        <taxon>Nocardioidaceae</taxon>
        <taxon>Nocardioides</taxon>
    </lineage>
</organism>
<keyword evidence="3" id="KW-1185">Reference proteome</keyword>
<protein>
    <submittedName>
        <fullName evidence="2">DUF4192 domain-containing protein</fullName>
    </submittedName>
</protein>
<gene>
    <name evidence="2" type="ORF">ACFPQB_18935</name>
</gene>
<comment type="caution">
    <text evidence="2">The sequence shown here is derived from an EMBL/GenBank/DDBJ whole genome shotgun (WGS) entry which is preliminary data.</text>
</comment>
<dbReference type="RefSeq" id="WP_240769513.1">
    <property type="nucleotide sequence ID" value="NZ_JBHSNS010000012.1"/>
</dbReference>
<sequence>MLGFASWLHGDGAKAWCALDQVPADRPYSMAAIVASALQDGIHPREWERYQTQMRGIAAELDESFVPKPPGQQRDIPGTRPVADRPAPGLRRDTAMNYDDTDPIDDVHPSAIERRLRRLVVPEPAAYAADKRLDVIHEPDLDLLWGSNE</sequence>